<protein>
    <submittedName>
        <fullName evidence="4">Uncharacterized protein</fullName>
    </submittedName>
</protein>
<gene>
    <name evidence="4" type="ORF">OIDMADRAFT_178813</name>
</gene>
<sequence>MEELVNAAETNDLDKLRHYLDLERAQNPQLSKEMYKSTAAMRAACHAAARNNHPAALDILLDSGCWIDRASIAGSKEVFDSLIARGWDINSRVGYRGDALMISAEIDNLDMIQFLLSRGADPNANYSGGMFRALEVAAFHASVPVLDALLNSGAVLKGRSALCNAAEQGRTDVVAYLLDRGAAINDIPDNPDILSNALKIGVKNALCEAAWRGQPAAVKLLLERGADTSVKDTNGRSALELAEMEGHESCISILKEYARVKSEE</sequence>
<evidence type="ECO:0000313" key="5">
    <source>
        <dbReference type="Proteomes" id="UP000054321"/>
    </source>
</evidence>
<dbReference type="Proteomes" id="UP000054321">
    <property type="component" value="Unassembled WGS sequence"/>
</dbReference>
<evidence type="ECO:0000313" key="4">
    <source>
        <dbReference type="EMBL" id="KIN03104.1"/>
    </source>
</evidence>
<name>A0A0C3CVW3_OIDMZ</name>
<proteinExistence type="predicted"/>
<dbReference type="PANTHER" id="PTHR24198:SF165">
    <property type="entry name" value="ANKYRIN REPEAT-CONTAINING PROTEIN-RELATED"/>
    <property type="match status" value="1"/>
</dbReference>
<dbReference type="AlphaFoldDB" id="A0A0C3CVW3"/>
<dbReference type="OrthoDB" id="341259at2759"/>
<keyword evidence="2 3" id="KW-0040">ANK repeat</keyword>
<dbReference type="InParanoid" id="A0A0C3CVW3"/>
<dbReference type="PRINTS" id="PR01415">
    <property type="entry name" value="ANKYRIN"/>
</dbReference>
<dbReference type="Pfam" id="PF00023">
    <property type="entry name" value="Ank"/>
    <property type="match status" value="1"/>
</dbReference>
<keyword evidence="1" id="KW-0677">Repeat</keyword>
<feature type="repeat" description="ANK" evidence="3">
    <location>
        <begin position="157"/>
        <end position="189"/>
    </location>
</feature>
<dbReference type="HOGENOM" id="CLU_064330_0_0_1"/>
<dbReference type="Gene3D" id="1.25.40.20">
    <property type="entry name" value="Ankyrin repeat-containing domain"/>
    <property type="match status" value="2"/>
</dbReference>
<dbReference type="PROSITE" id="PS50297">
    <property type="entry name" value="ANK_REP_REGION"/>
    <property type="match status" value="1"/>
</dbReference>
<dbReference type="PANTHER" id="PTHR24198">
    <property type="entry name" value="ANKYRIN REPEAT AND PROTEIN KINASE DOMAIN-CONTAINING PROTEIN"/>
    <property type="match status" value="1"/>
</dbReference>
<dbReference type="InterPro" id="IPR002110">
    <property type="entry name" value="Ankyrin_rpt"/>
</dbReference>
<reference evidence="4 5" key="1">
    <citation type="submission" date="2014-04" db="EMBL/GenBank/DDBJ databases">
        <authorList>
            <consortium name="DOE Joint Genome Institute"/>
            <person name="Kuo A."/>
            <person name="Martino E."/>
            <person name="Perotto S."/>
            <person name="Kohler A."/>
            <person name="Nagy L.G."/>
            <person name="Floudas D."/>
            <person name="Copeland A."/>
            <person name="Barry K.W."/>
            <person name="Cichocki N."/>
            <person name="Veneault-Fourrey C."/>
            <person name="LaButti K."/>
            <person name="Lindquist E.A."/>
            <person name="Lipzen A."/>
            <person name="Lundell T."/>
            <person name="Morin E."/>
            <person name="Murat C."/>
            <person name="Sun H."/>
            <person name="Tunlid A."/>
            <person name="Henrissat B."/>
            <person name="Grigoriev I.V."/>
            <person name="Hibbett D.S."/>
            <person name="Martin F."/>
            <person name="Nordberg H.P."/>
            <person name="Cantor M.N."/>
            <person name="Hua S.X."/>
        </authorList>
    </citation>
    <scope>NUCLEOTIDE SEQUENCE [LARGE SCALE GENOMIC DNA]</scope>
    <source>
        <strain evidence="4 5">Zn</strain>
    </source>
</reference>
<dbReference type="InterPro" id="IPR036770">
    <property type="entry name" value="Ankyrin_rpt-contain_sf"/>
</dbReference>
<dbReference type="Pfam" id="PF12796">
    <property type="entry name" value="Ank_2"/>
    <property type="match status" value="2"/>
</dbReference>
<dbReference type="STRING" id="913774.A0A0C3CVW3"/>
<organism evidence="4 5">
    <name type="scientific">Oidiodendron maius (strain Zn)</name>
    <dbReference type="NCBI Taxonomy" id="913774"/>
    <lineage>
        <taxon>Eukaryota</taxon>
        <taxon>Fungi</taxon>
        <taxon>Dikarya</taxon>
        <taxon>Ascomycota</taxon>
        <taxon>Pezizomycotina</taxon>
        <taxon>Leotiomycetes</taxon>
        <taxon>Leotiomycetes incertae sedis</taxon>
        <taxon>Myxotrichaceae</taxon>
        <taxon>Oidiodendron</taxon>
    </lineage>
</organism>
<dbReference type="PROSITE" id="PS50088">
    <property type="entry name" value="ANK_REPEAT"/>
    <property type="match status" value="2"/>
</dbReference>
<reference evidence="5" key="2">
    <citation type="submission" date="2015-01" db="EMBL/GenBank/DDBJ databases">
        <title>Evolutionary Origins and Diversification of the Mycorrhizal Mutualists.</title>
        <authorList>
            <consortium name="DOE Joint Genome Institute"/>
            <consortium name="Mycorrhizal Genomics Consortium"/>
            <person name="Kohler A."/>
            <person name="Kuo A."/>
            <person name="Nagy L.G."/>
            <person name="Floudas D."/>
            <person name="Copeland A."/>
            <person name="Barry K.W."/>
            <person name="Cichocki N."/>
            <person name="Veneault-Fourrey C."/>
            <person name="LaButti K."/>
            <person name="Lindquist E.A."/>
            <person name="Lipzen A."/>
            <person name="Lundell T."/>
            <person name="Morin E."/>
            <person name="Murat C."/>
            <person name="Riley R."/>
            <person name="Ohm R."/>
            <person name="Sun H."/>
            <person name="Tunlid A."/>
            <person name="Henrissat B."/>
            <person name="Grigoriev I.V."/>
            <person name="Hibbett D.S."/>
            <person name="Martin F."/>
        </authorList>
    </citation>
    <scope>NUCLEOTIDE SEQUENCE [LARGE SCALE GENOMIC DNA]</scope>
    <source>
        <strain evidence="5">Zn</strain>
    </source>
</reference>
<accession>A0A0C3CVW3</accession>
<feature type="repeat" description="ANK" evidence="3">
    <location>
        <begin position="201"/>
        <end position="233"/>
    </location>
</feature>
<evidence type="ECO:0000256" key="3">
    <source>
        <dbReference type="PROSITE-ProRule" id="PRU00023"/>
    </source>
</evidence>
<evidence type="ECO:0000256" key="1">
    <source>
        <dbReference type="ARBA" id="ARBA00022737"/>
    </source>
</evidence>
<keyword evidence="5" id="KW-1185">Reference proteome</keyword>
<dbReference type="SMART" id="SM00248">
    <property type="entry name" value="ANK"/>
    <property type="match status" value="5"/>
</dbReference>
<dbReference type="SUPFAM" id="SSF48403">
    <property type="entry name" value="Ankyrin repeat"/>
    <property type="match status" value="1"/>
</dbReference>
<dbReference type="EMBL" id="KN832874">
    <property type="protein sequence ID" value="KIN03104.1"/>
    <property type="molecule type" value="Genomic_DNA"/>
</dbReference>
<evidence type="ECO:0000256" key="2">
    <source>
        <dbReference type="ARBA" id="ARBA00023043"/>
    </source>
</evidence>